<dbReference type="Gene3D" id="3.40.50.280">
    <property type="entry name" value="Cobalamin-binding domain"/>
    <property type="match status" value="1"/>
</dbReference>
<organism evidence="2 3">
    <name type="scientific">Rubrimonas cliftonensis</name>
    <dbReference type="NCBI Taxonomy" id="89524"/>
    <lineage>
        <taxon>Bacteria</taxon>
        <taxon>Pseudomonadati</taxon>
        <taxon>Pseudomonadota</taxon>
        <taxon>Alphaproteobacteria</taxon>
        <taxon>Rhodobacterales</taxon>
        <taxon>Paracoccaceae</taxon>
        <taxon>Rubrimonas</taxon>
    </lineage>
</organism>
<accession>A0A1H4ADL7</accession>
<dbReference type="SUPFAM" id="SSF52242">
    <property type="entry name" value="Cobalamin (vitamin B12)-binding domain"/>
    <property type="match status" value="1"/>
</dbReference>
<dbReference type="STRING" id="89524.SAMN05444370_104167"/>
<sequence>MDGIDTFGRRQAFAFDEAAARPARKSPWRADPAAQVFELVQTEVIPRLLLSRRCAETARQPTMAHVETLARLALARDGAGVWAQVSALRDAGAPLSALFGGLIGPAARRLGDMWKSDAADFVQVALGCGRLAVAARRLGAEAEVAPAAGAPRLLVATLETERHSLGAGMIAESMRGAGWSVSEAPATRPEELCALASDIAYDVIGVSVGGDAGHPHARAAISALRALPATHGPRRPLIMVGGPALASCPTLAQALGADGAANDGVSMIMAARAHLPKPT</sequence>
<dbReference type="RefSeq" id="WP_093252078.1">
    <property type="nucleotide sequence ID" value="NZ_FNQM01000004.1"/>
</dbReference>
<name>A0A1H4ADL7_9RHOB</name>
<dbReference type="OrthoDB" id="5498228at2"/>
<dbReference type="InterPro" id="IPR006158">
    <property type="entry name" value="Cobalamin-bd"/>
</dbReference>
<gene>
    <name evidence="2" type="ORF">SAMN05444370_104167</name>
</gene>
<evidence type="ECO:0000313" key="2">
    <source>
        <dbReference type="EMBL" id="SEA33662.1"/>
    </source>
</evidence>
<dbReference type="GO" id="GO:0046872">
    <property type="term" value="F:metal ion binding"/>
    <property type="evidence" value="ECO:0007669"/>
    <property type="project" value="InterPro"/>
</dbReference>
<dbReference type="AlphaFoldDB" id="A0A1H4ADL7"/>
<evidence type="ECO:0000313" key="3">
    <source>
        <dbReference type="Proteomes" id="UP000198703"/>
    </source>
</evidence>
<dbReference type="Pfam" id="PF02310">
    <property type="entry name" value="B12-binding"/>
    <property type="match status" value="1"/>
</dbReference>
<dbReference type="PROSITE" id="PS51332">
    <property type="entry name" value="B12_BINDING"/>
    <property type="match status" value="1"/>
</dbReference>
<dbReference type="GO" id="GO:0031419">
    <property type="term" value="F:cobalamin binding"/>
    <property type="evidence" value="ECO:0007669"/>
    <property type="project" value="InterPro"/>
</dbReference>
<reference evidence="2 3" key="1">
    <citation type="submission" date="2016-10" db="EMBL/GenBank/DDBJ databases">
        <authorList>
            <person name="de Groot N.N."/>
        </authorList>
    </citation>
    <scope>NUCLEOTIDE SEQUENCE [LARGE SCALE GENOMIC DNA]</scope>
    <source>
        <strain evidence="2 3">DSM 15345</strain>
    </source>
</reference>
<evidence type="ECO:0000259" key="1">
    <source>
        <dbReference type="PROSITE" id="PS51332"/>
    </source>
</evidence>
<feature type="domain" description="B12-binding" evidence="1">
    <location>
        <begin position="150"/>
        <end position="279"/>
    </location>
</feature>
<dbReference type="EMBL" id="FNQM01000004">
    <property type="protein sequence ID" value="SEA33662.1"/>
    <property type="molecule type" value="Genomic_DNA"/>
</dbReference>
<protein>
    <submittedName>
        <fullName evidence="2">B12 binding domain-containing protein</fullName>
    </submittedName>
</protein>
<dbReference type="Proteomes" id="UP000198703">
    <property type="component" value="Unassembled WGS sequence"/>
</dbReference>
<dbReference type="InterPro" id="IPR036724">
    <property type="entry name" value="Cobalamin-bd_sf"/>
</dbReference>
<keyword evidence="3" id="KW-1185">Reference proteome</keyword>
<proteinExistence type="predicted"/>